<evidence type="ECO:0000256" key="11">
    <source>
        <dbReference type="ARBA" id="ARBA00022963"/>
    </source>
</evidence>
<keyword evidence="11" id="KW-0442">Lipid degradation</keyword>
<dbReference type="GO" id="GO:0046872">
    <property type="term" value="F:metal ion binding"/>
    <property type="evidence" value="ECO:0007669"/>
    <property type="project" value="UniProtKB-KW"/>
</dbReference>
<dbReference type="GO" id="GO:0050482">
    <property type="term" value="P:arachidonate secretion"/>
    <property type="evidence" value="ECO:0007669"/>
    <property type="project" value="InterPro"/>
</dbReference>
<feature type="chain" id="PRO_5033444563" description="Phospholipase A2" evidence="16">
    <location>
        <begin position="26"/>
        <end position="269"/>
    </location>
</feature>
<dbReference type="CDD" id="cd04704">
    <property type="entry name" value="PLA2_bee_venom_like"/>
    <property type="match status" value="1"/>
</dbReference>
<evidence type="ECO:0000313" key="18">
    <source>
        <dbReference type="EMBL" id="SNX33218.1"/>
    </source>
</evidence>
<dbReference type="GO" id="GO:0004623">
    <property type="term" value="F:phospholipase A2 activity"/>
    <property type="evidence" value="ECO:0007669"/>
    <property type="project" value="UniProtKB-EC"/>
</dbReference>
<keyword evidence="9" id="KW-0378">Hydrolase</keyword>
<dbReference type="GO" id="GO:0016042">
    <property type="term" value="P:lipid catabolic process"/>
    <property type="evidence" value="ECO:0007669"/>
    <property type="project" value="UniProtKB-KW"/>
</dbReference>
<dbReference type="PROSITE" id="PS00118">
    <property type="entry name" value="PA2_HIS"/>
    <property type="match status" value="1"/>
</dbReference>
<feature type="signal peptide" evidence="16">
    <location>
        <begin position="1"/>
        <end position="25"/>
    </location>
</feature>
<keyword evidence="10" id="KW-0106">Calcium</keyword>
<evidence type="ECO:0000256" key="5">
    <source>
        <dbReference type="ARBA" id="ARBA00013278"/>
    </source>
</evidence>
<proteinExistence type="inferred from homology"/>
<dbReference type="EC" id="3.1.1.4" evidence="5"/>
<dbReference type="InterPro" id="IPR036444">
    <property type="entry name" value="PLipase_A2_dom_sf"/>
</dbReference>
<dbReference type="SUPFAM" id="SSF48619">
    <property type="entry name" value="Phospholipase A2, PLA2"/>
    <property type="match status" value="1"/>
</dbReference>
<dbReference type="Pfam" id="PF05826">
    <property type="entry name" value="Phospholip_A2_2"/>
    <property type="match status" value="1"/>
</dbReference>
<dbReference type="PANTHER" id="PTHR12253">
    <property type="entry name" value="RH14732P"/>
    <property type="match status" value="1"/>
</dbReference>
<evidence type="ECO:0000256" key="4">
    <source>
        <dbReference type="ARBA" id="ARBA00009659"/>
    </source>
</evidence>
<evidence type="ECO:0000256" key="3">
    <source>
        <dbReference type="ARBA" id="ARBA00004613"/>
    </source>
</evidence>
<comment type="catalytic activity">
    <reaction evidence="1">
        <text>a 1,2-diacyl-sn-glycero-3-phosphocholine + H2O = a 1-acyl-sn-glycero-3-phosphocholine + a fatty acid + H(+)</text>
        <dbReference type="Rhea" id="RHEA:15801"/>
        <dbReference type="ChEBI" id="CHEBI:15377"/>
        <dbReference type="ChEBI" id="CHEBI:15378"/>
        <dbReference type="ChEBI" id="CHEBI:28868"/>
        <dbReference type="ChEBI" id="CHEBI:57643"/>
        <dbReference type="ChEBI" id="CHEBI:58168"/>
        <dbReference type="EC" id="3.1.1.4"/>
    </reaction>
</comment>
<dbReference type="EMBL" id="HAHL01000061">
    <property type="protein sequence ID" value="SNX33218.1"/>
    <property type="molecule type" value="Transcribed_RNA"/>
</dbReference>
<keyword evidence="13" id="KW-0865">Zymogen</keyword>
<evidence type="ECO:0000256" key="15">
    <source>
        <dbReference type="ARBA" id="ARBA00029903"/>
    </source>
</evidence>
<dbReference type="GO" id="GO:0006644">
    <property type="term" value="P:phospholipid metabolic process"/>
    <property type="evidence" value="ECO:0007669"/>
    <property type="project" value="InterPro"/>
</dbReference>
<evidence type="ECO:0000256" key="14">
    <source>
        <dbReference type="ARBA" id="ARBA00023157"/>
    </source>
</evidence>
<keyword evidence="7" id="KW-0964">Secreted</keyword>
<keyword evidence="14" id="KW-1015">Disulfide bond</keyword>
<keyword evidence="16" id="KW-0732">Signal</keyword>
<dbReference type="GO" id="GO:0005576">
    <property type="term" value="C:extracellular region"/>
    <property type="evidence" value="ECO:0007669"/>
    <property type="project" value="UniProtKB-SubCell"/>
</dbReference>
<dbReference type="Gene3D" id="1.20.90.10">
    <property type="entry name" value="Phospholipase A2 domain"/>
    <property type="match status" value="1"/>
</dbReference>
<dbReference type="FunFam" id="1.20.90.10:FF:000002">
    <property type="entry name" value="Phospholipase A2 group III"/>
    <property type="match status" value="1"/>
</dbReference>
<keyword evidence="12" id="KW-0443">Lipid metabolism</keyword>
<dbReference type="AlphaFoldDB" id="A0A4Q8K1R6"/>
<name>A0A4Q8K1R6_9ARAC</name>
<reference evidence="18" key="2">
    <citation type="submission" date="2019-05" db="EMBL/GenBank/DDBJ databases">
        <title>Unravelling the molecular evolution of spider venoms.</title>
        <authorList>
            <person name="Pineda S."/>
        </authorList>
    </citation>
    <scope>NUCLEOTIDE SEQUENCE</scope>
</reference>
<evidence type="ECO:0000256" key="6">
    <source>
        <dbReference type="ARBA" id="ARBA00021721"/>
    </source>
</evidence>
<dbReference type="InterPro" id="IPR016090">
    <property type="entry name" value="PLA2-like_dom"/>
</dbReference>
<evidence type="ECO:0000256" key="1">
    <source>
        <dbReference type="ARBA" id="ARBA00001604"/>
    </source>
</evidence>
<dbReference type="InterPro" id="IPR033113">
    <property type="entry name" value="PLA2_histidine"/>
</dbReference>
<protein>
    <recommendedName>
        <fullName evidence="6">Phospholipase A2</fullName>
        <ecNumber evidence="5">3.1.1.4</ecNumber>
    </recommendedName>
    <alternativeName>
        <fullName evidence="15">Phosphatidylcholine 2-acylhydrolase</fullName>
    </alternativeName>
</protein>
<comment type="similarity">
    <text evidence="4">Belongs to the phospholipase A2 family. Group III subfamily.</text>
</comment>
<evidence type="ECO:0000256" key="10">
    <source>
        <dbReference type="ARBA" id="ARBA00022837"/>
    </source>
</evidence>
<organism evidence="18">
    <name type="scientific">Liphistius sp. SGP-2016</name>
    <dbReference type="NCBI Taxonomy" id="1905180"/>
    <lineage>
        <taxon>Eukaryota</taxon>
        <taxon>Metazoa</taxon>
        <taxon>Ecdysozoa</taxon>
        <taxon>Arthropoda</taxon>
        <taxon>Chelicerata</taxon>
        <taxon>Arachnida</taxon>
        <taxon>Araneae</taxon>
        <taxon>Mesothelae</taxon>
        <taxon>Liphistiidae</taxon>
        <taxon>Liphistius</taxon>
    </lineage>
</organism>
<accession>A0A4Q8K1R6</accession>
<evidence type="ECO:0000256" key="13">
    <source>
        <dbReference type="ARBA" id="ARBA00023145"/>
    </source>
</evidence>
<evidence type="ECO:0000256" key="9">
    <source>
        <dbReference type="ARBA" id="ARBA00022801"/>
    </source>
</evidence>
<evidence type="ECO:0000256" key="12">
    <source>
        <dbReference type="ARBA" id="ARBA00023098"/>
    </source>
</evidence>
<evidence type="ECO:0000256" key="16">
    <source>
        <dbReference type="SAM" id="SignalP"/>
    </source>
</evidence>
<reference evidence="18" key="1">
    <citation type="submission" date="2017-05" db="EMBL/GenBank/DDBJ databases">
        <authorList>
            <person name="QRISCLOUD D."/>
        </authorList>
    </citation>
    <scope>NUCLEOTIDE SEQUENCE</scope>
</reference>
<evidence type="ECO:0000256" key="7">
    <source>
        <dbReference type="ARBA" id="ARBA00022525"/>
    </source>
</evidence>
<comment type="subcellular location">
    <subcellularLocation>
        <location evidence="3">Secreted</location>
    </subcellularLocation>
</comment>
<evidence type="ECO:0000259" key="17">
    <source>
        <dbReference type="Pfam" id="PF05826"/>
    </source>
</evidence>
<keyword evidence="8" id="KW-0479">Metal-binding</keyword>
<comment type="cofactor">
    <cofactor evidence="2">
        <name>Ca(2+)</name>
        <dbReference type="ChEBI" id="CHEBI:29108"/>
    </cofactor>
</comment>
<dbReference type="EMBL" id="HAHL01000120">
    <property type="protein sequence ID" value="SNX33843.1"/>
    <property type="molecule type" value="Transcribed_RNA"/>
</dbReference>
<feature type="domain" description="Phospholipase A2-like central" evidence="17">
    <location>
        <begin position="129"/>
        <end position="224"/>
    </location>
</feature>
<sequence>MVLRGTMPIIASLTVMFMTVDDVISDHNIQHLQTEKLFYLEKGQFRLVERVEARFTNGSSITVACYRYGKRKIIENVLNSERRALIIEIDRTEMNFMLNKCSEFLENTILRQPESGIPLSGTSRDYQYIYPGTKWCGSGTVANHYNDLGSEMQTDLCCREHDFCNDTIESKMIKYGLINEADYTRSHCDCDEKFSKCLKKTNTRSANNVGNLFFNKLTLQCFKMDHPIIKCLSFRRHWVFFSRKETCEDYEFDKHLPPTWQFFDPKYYE</sequence>
<evidence type="ECO:0000256" key="8">
    <source>
        <dbReference type="ARBA" id="ARBA00022723"/>
    </source>
</evidence>
<evidence type="ECO:0000256" key="2">
    <source>
        <dbReference type="ARBA" id="ARBA00001913"/>
    </source>
</evidence>